<evidence type="ECO:0000313" key="2">
    <source>
        <dbReference type="Proteomes" id="UP001396898"/>
    </source>
</evidence>
<keyword evidence="2" id="KW-1185">Reference proteome</keyword>
<protein>
    <submittedName>
        <fullName evidence="1">Uncharacterized protein</fullName>
    </submittedName>
</protein>
<dbReference type="Proteomes" id="UP001396898">
    <property type="component" value="Unassembled WGS sequence"/>
</dbReference>
<evidence type="ECO:0000313" key="1">
    <source>
        <dbReference type="EMBL" id="KAK8012246.1"/>
    </source>
</evidence>
<proteinExistence type="predicted"/>
<dbReference type="EMBL" id="JAQQWI010000015">
    <property type="protein sequence ID" value="KAK8012246.1"/>
    <property type="molecule type" value="Genomic_DNA"/>
</dbReference>
<accession>A0ABR1RH80</accession>
<name>A0ABR1RH80_9PEZI</name>
<gene>
    <name evidence="1" type="ORF">PG991_009621</name>
</gene>
<organism evidence="1 2">
    <name type="scientific">Apiospora marii</name>
    <dbReference type="NCBI Taxonomy" id="335849"/>
    <lineage>
        <taxon>Eukaryota</taxon>
        <taxon>Fungi</taxon>
        <taxon>Dikarya</taxon>
        <taxon>Ascomycota</taxon>
        <taxon>Pezizomycotina</taxon>
        <taxon>Sordariomycetes</taxon>
        <taxon>Xylariomycetidae</taxon>
        <taxon>Amphisphaeriales</taxon>
        <taxon>Apiosporaceae</taxon>
        <taxon>Apiospora</taxon>
    </lineage>
</organism>
<comment type="caution">
    <text evidence="1">The sequence shown here is derived from an EMBL/GenBank/DDBJ whole genome shotgun (WGS) entry which is preliminary data.</text>
</comment>
<reference evidence="1 2" key="1">
    <citation type="submission" date="2023-01" db="EMBL/GenBank/DDBJ databases">
        <title>Analysis of 21 Apiospora genomes using comparative genomics revels a genus with tremendous synthesis potential of carbohydrate active enzymes and secondary metabolites.</title>
        <authorList>
            <person name="Sorensen T."/>
        </authorList>
    </citation>
    <scope>NUCLEOTIDE SEQUENCE [LARGE SCALE GENOMIC DNA]</scope>
    <source>
        <strain evidence="1 2">CBS 20057</strain>
    </source>
</reference>
<sequence length="95" mass="10712">MPYRLADRPEWVPDSQTLDALLSKRNRSSPSTEKIKALQELDDAERGHTGLVKLGKTNDKIEGDPFGVYYGWAGNVAHPTDEKMLRVMPEIFAKL</sequence>